<dbReference type="GO" id="GO:0016765">
    <property type="term" value="F:transferase activity, transferring alkyl or aryl (other than methyl) groups"/>
    <property type="evidence" value="ECO:0007669"/>
    <property type="project" value="InterPro"/>
</dbReference>
<protein>
    <submittedName>
        <fullName evidence="5">4-hydroxybenzoate polyprenyltransferase</fullName>
    </submittedName>
</protein>
<dbReference type="GO" id="GO:0016020">
    <property type="term" value="C:membrane"/>
    <property type="evidence" value="ECO:0007669"/>
    <property type="project" value="UniProtKB-SubCell"/>
</dbReference>
<evidence type="ECO:0000313" key="5">
    <source>
        <dbReference type="EMBL" id="SIQ18082.1"/>
    </source>
</evidence>
<evidence type="ECO:0000256" key="4">
    <source>
        <dbReference type="ARBA" id="ARBA00023136"/>
    </source>
</evidence>
<comment type="subcellular location">
    <subcellularLocation>
        <location evidence="1">Membrane</location>
        <topology evidence="1">Multi-pass membrane protein</topology>
    </subcellularLocation>
</comment>
<evidence type="ECO:0000256" key="2">
    <source>
        <dbReference type="ARBA" id="ARBA00022692"/>
    </source>
</evidence>
<dbReference type="EMBL" id="FTMI01000002">
    <property type="protein sequence ID" value="SIQ18082.1"/>
    <property type="molecule type" value="Genomic_DNA"/>
</dbReference>
<proteinExistence type="predicted"/>
<keyword evidence="4" id="KW-0472">Membrane</keyword>
<dbReference type="RefSeq" id="WP_076404542.1">
    <property type="nucleotide sequence ID" value="NZ_FTMI01000002.1"/>
</dbReference>
<evidence type="ECO:0000256" key="1">
    <source>
        <dbReference type="ARBA" id="ARBA00004141"/>
    </source>
</evidence>
<dbReference type="Pfam" id="PF01040">
    <property type="entry name" value="UbiA"/>
    <property type="match status" value="1"/>
</dbReference>
<dbReference type="InterPro" id="IPR044878">
    <property type="entry name" value="UbiA_sf"/>
</dbReference>
<evidence type="ECO:0000313" key="6">
    <source>
        <dbReference type="Proteomes" id="UP000186235"/>
    </source>
</evidence>
<keyword evidence="2" id="KW-0812">Transmembrane</keyword>
<reference evidence="6" key="1">
    <citation type="submission" date="2017-01" db="EMBL/GenBank/DDBJ databases">
        <authorList>
            <person name="Varghese N."/>
            <person name="Submissions S."/>
        </authorList>
    </citation>
    <scope>NUCLEOTIDE SEQUENCE [LARGE SCALE GENOMIC DNA]</scope>
    <source>
        <strain evidence="6">3bp</strain>
    </source>
</reference>
<keyword evidence="5" id="KW-0808">Transferase</keyword>
<dbReference type="AlphaFoldDB" id="A0A1N6QNK7"/>
<name>A0A1N6QNK7_9MICO</name>
<dbReference type="CDD" id="cd13964">
    <property type="entry name" value="PT_UbiA_1"/>
    <property type="match status" value="1"/>
</dbReference>
<organism evidence="5 6">
    <name type="scientific">Cellulosimicrobium aquatile</name>
    <dbReference type="NCBI Taxonomy" id="1612203"/>
    <lineage>
        <taxon>Bacteria</taxon>
        <taxon>Bacillati</taxon>
        <taxon>Actinomycetota</taxon>
        <taxon>Actinomycetes</taxon>
        <taxon>Micrococcales</taxon>
        <taxon>Promicromonosporaceae</taxon>
        <taxon>Cellulosimicrobium</taxon>
    </lineage>
</organism>
<sequence>MTGSLHDHLDLVRAPAVLSVVGDTLAGAAAAGHALTPRRALLPLASACLYAGGMALNDYADRHLDAVERPERPIPSGRVTERRALQVAVGLTAAGVGLAAAGGGARALAVAVPLAASVWTYDTVAKERAAGPLVMAACRGLDVLLGAGVGHLRAALPAAAGMAVHTAGVTYLSRGEVHGTTSSLAAGVAAATAVGGAVVGTGVVRRARVADGGASHRTRVATAVAGVAAAGAYLATCLPRQVDAAITPSAQNAFAATKAGIRAMLPLQAAWSARGGSLASVGVLAGVEVAGRLLRRAGRAPGRAEMSET</sequence>
<dbReference type="InterPro" id="IPR050475">
    <property type="entry name" value="Prenyltransferase_related"/>
</dbReference>
<dbReference type="PANTHER" id="PTHR42723">
    <property type="entry name" value="CHLOROPHYLL SYNTHASE"/>
    <property type="match status" value="1"/>
</dbReference>
<keyword evidence="6" id="KW-1185">Reference proteome</keyword>
<dbReference type="Proteomes" id="UP000186235">
    <property type="component" value="Unassembled WGS sequence"/>
</dbReference>
<dbReference type="InterPro" id="IPR000537">
    <property type="entry name" value="UbiA_prenyltransferase"/>
</dbReference>
<dbReference type="Gene3D" id="1.10.357.140">
    <property type="entry name" value="UbiA prenyltransferase"/>
    <property type="match status" value="1"/>
</dbReference>
<dbReference type="NCBIfam" id="NF045897">
    <property type="entry name" value="SCO3242_trans"/>
    <property type="match status" value="1"/>
</dbReference>
<dbReference type="PANTHER" id="PTHR42723:SF1">
    <property type="entry name" value="CHLOROPHYLL SYNTHASE, CHLOROPLASTIC"/>
    <property type="match status" value="1"/>
</dbReference>
<keyword evidence="3" id="KW-1133">Transmembrane helix</keyword>
<evidence type="ECO:0000256" key="3">
    <source>
        <dbReference type="ARBA" id="ARBA00022989"/>
    </source>
</evidence>
<gene>
    <name evidence="5" type="ORF">SAMN05518682_1670</name>
</gene>
<accession>A0A1N6QNK7</accession>